<evidence type="ECO:0000313" key="1">
    <source>
        <dbReference type="EMBL" id="DAF50411.1"/>
    </source>
</evidence>
<reference evidence="1" key="1">
    <citation type="journal article" date="2021" name="Proc. Natl. Acad. Sci. U.S.A.">
        <title>A Catalog of Tens of Thousands of Viruses from Human Metagenomes Reveals Hidden Associations with Chronic Diseases.</title>
        <authorList>
            <person name="Tisza M.J."/>
            <person name="Buck C.B."/>
        </authorList>
    </citation>
    <scope>NUCLEOTIDE SEQUENCE</scope>
    <source>
        <strain evidence="1">CtBCr48</strain>
    </source>
</reference>
<name>A0A8S5SHU2_9CAUD</name>
<proteinExistence type="predicted"/>
<dbReference type="EMBL" id="BK032595">
    <property type="protein sequence ID" value="DAF50411.1"/>
    <property type="molecule type" value="Genomic_DNA"/>
</dbReference>
<organism evidence="1">
    <name type="scientific">Siphoviridae sp. ctBCr48</name>
    <dbReference type="NCBI Taxonomy" id="2827802"/>
    <lineage>
        <taxon>Viruses</taxon>
        <taxon>Duplodnaviria</taxon>
        <taxon>Heunggongvirae</taxon>
        <taxon>Uroviricota</taxon>
        <taxon>Caudoviricetes</taxon>
    </lineage>
</organism>
<sequence>MNKRKQTPSSLCAQAYAQTDGAFIYFELKRK</sequence>
<accession>A0A8S5SHU2</accession>
<protein>
    <submittedName>
        <fullName evidence="1">Uncharacterized protein</fullName>
    </submittedName>
</protein>